<evidence type="ECO:0008006" key="3">
    <source>
        <dbReference type="Google" id="ProtNLM"/>
    </source>
</evidence>
<proteinExistence type="predicted"/>
<organism evidence="1 2">
    <name type="scientific">Caerostris extrusa</name>
    <name type="common">Bark spider</name>
    <name type="synonym">Caerostris bankana</name>
    <dbReference type="NCBI Taxonomy" id="172846"/>
    <lineage>
        <taxon>Eukaryota</taxon>
        <taxon>Metazoa</taxon>
        <taxon>Ecdysozoa</taxon>
        <taxon>Arthropoda</taxon>
        <taxon>Chelicerata</taxon>
        <taxon>Arachnida</taxon>
        <taxon>Araneae</taxon>
        <taxon>Araneomorphae</taxon>
        <taxon>Entelegynae</taxon>
        <taxon>Araneoidea</taxon>
        <taxon>Araneidae</taxon>
        <taxon>Caerostris</taxon>
    </lineage>
</organism>
<protein>
    <recommendedName>
        <fullName evidence="3">ShKT domain-containing protein</fullName>
    </recommendedName>
</protein>
<comment type="caution">
    <text evidence="1">The sequence shown here is derived from an EMBL/GenBank/DDBJ whole genome shotgun (WGS) entry which is preliminary data.</text>
</comment>
<evidence type="ECO:0000313" key="2">
    <source>
        <dbReference type="Proteomes" id="UP001054945"/>
    </source>
</evidence>
<dbReference type="Proteomes" id="UP001054945">
    <property type="component" value="Unassembled WGS sequence"/>
</dbReference>
<sequence length="104" mass="12103">MFHNHLLNLYTSAYPNRPVTAVRCGAKLRDVELSCEMWSSCEAGQRYSALKRDPKNCNPCERFDTLSSLGGSTDRCERHSEKGNRQASRRFIRKHYFTSTLQKW</sequence>
<keyword evidence="2" id="KW-1185">Reference proteome</keyword>
<accession>A0AAV4UAG5</accession>
<evidence type="ECO:0000313" key="1">
    <source>
        <dbReference type="EMBL" id="GIY54791.1"/>
    </source>
</evidence>
<dbReference type="AlphaFoldDB" id="A0AAV4UAG5"/>
<gene>
    <name evidence="1" type="ORF">CEXT_385431</name>
</gene>
<reference evidence="1 2" key="1">
    <citation type="submission" date="2021-06" db="EMBL/GenBank/DDBJ databases">
        <title>Caerostris extrusa draft genome.</title>
        <authorList>
            <person name="Kono N."/>
            <person name="Arakawa K."/>
        </authorList>
    </citation>
    <scope>NUCLEOTIDE SEQUENCE [LARGE SCALE GENOMIC DNA]</scope>
</reference>
<dbReference type="EMBL" id="BPLR01012556">
    <property type="protein sequence ID" value="GIY54791.1"/>
    <property type="molecule type" value="Genomic_DNA"/>
</dbReference>
<name>A0AAV4UAG5_CAEEX</name>